<keyword evidence="1" id="KW-1133">Transmembrane helix</keyword>
<sequence length="65" mass="7072">MNETEQEITSMGIIIISFLIIIFVGLSYLSSMNVSSNISASFVIAIGLPMGAYCLWKGLFHGWGV</sequence>
<reference evidence="2" key="1">
    <citation type="journal article" date="2015" name="Nature">
        <title>Complex archaea that bridge the gap between prokaryotes and eukaryotes.</title>
        <authorList>
            <person name="Spang A."/>
            <person name="Saw J.H."/>
            <person name="Jorgensen S.L."/>
            <person name="Zaremba-Niedzwiedzka K."/>
            <person name="Martijn J."/>
            <person name="Lind A.E."/>
            <person name="van Eijk R."/>
            <person name="Schleper C."/>
            <person name="Guy L."/>
            <person name="Ettema T.J."/>
        </authorList>
    </citation>
    <scope>NUCLEOTIDE SEQUENCE</scope>
</reference>
<comment type="caution">
    <text evidence="2">The sequence shown here is derived from an EMBL/GenBank/DDBJ whole genome shotgun (WGS) entry which is preliminary data.</text>
</comment>
<keyword evidence="1" id="KW-0472">Membrane</keyword>
<feature type="transmembrane region" description="Helical" evidence="1">
    <location>
        <begin position="38"/>
        <end position="56"/>
    </location>
</feature>
<evidence type="ECO:0000313" key="2">
    <source>
        <dbReference type="EMBL" id="KKK86331.1"/>
    </source>
</evidence>
<accession>A0A0F9BPL1</accession>
<keyword evidence="1" id="KW-0812">Transmembrane</keyword>
<evidence type="ECO:0000256" key="1">
    <source>
        <dbReference type="SAM" id="Phobius"/>
    </source>
</evidence>
<gene>
    <name evidence="2" type="ORF">LCGC14_2764290</name>
</gene>
<protein>
    <submittedName>
        <fullName evidence="2">Uncharacterized protein</fullName>
    </submittedName>
</protein>
<dbReference type="AlphaFoldDB" id="A0A0F9BPL1"/>
<feature type="transmembrane region" description="Helical" evidence="1">
    <location>
        <begin position="12"/>
        <end position="32"/>
    </location>
</feature>
<organism evidence="2">
    <name type="scientific">marine sediment metagenome</name>
    <dbReference type="NCBI Taxonomy" id="412755"/>
    <lineage>
        <taxon>unclassified sequences</taxon>
        <taxon>metagenomes</taxon>
        <taxon>ecological metagenomes</taxon>
    </lineage>
</organism>
<name>A0A0F9BPL1_9ZZZZ</name>
<proteinExistence type="predicted"/>
<dbReference type="EMBL" id="LAZR01050894">
    <property type="protein sequence ID" value="KKK86331.1"/>
    <property type="molecule type" value="Genomic_DNA"/>
</dbReference>